<dbReference type="GO" id="GO:0046872">
    <property type="term" value="F:metal ion binding"/>
    <property type="evidence" value="ECO:0007669"/>
    <property type="project" value="InterPro"/>
</dbReference>
<dbReference type="EMBL" id="VSSQ01000084">
    <property type="protein sequence ID" value="MPL74985.1"/>
    <property type="molecule type" value="Genomic_DNA"/>
</dbReference>
<evidence type="ECO:0000313" key="1">
    <source>
        <dbReference type="EMBL" id="MPL74985.1"/>
    </source>
</evidence>
<reference evidence="1" key="1">
    <citation type="submission" date="2019-08" db="EMBL/GenBank/DDBJ databases">
        <authorList>
            <person name="Kucharzyk K."/>
            <person name="Murdoch R.W."/>
            <person name="Higgins S."/>
            <person name="Loffler F."/>
        </authorList>
    </citation>
    <scope>NUCLEOTIDE SEQUENCE</scope>
</reference>
<protein>
    <recommendedName>
        <fullName evidence="2">HMA domain-containing protein</fullName>
    </recommendedName>
</protein>
<dbReference type="InterPro" id="IPR006121">
    <property type="entry name" value="HMA_dom"/>
</dbReference>
<dbReference type="CDD" id="cd00371">
    <property type="entry name" value="HMA"/>
    <property type="match status" value="1"/>
</dbReference>
<organism evidence="1">
    <name type="scientific">bioreactor metagenome</name>
    <dbReference type="NCBI Taxonomy" id="1076179"/>
    <lineage>
        <taxon>unclassified sequences</taxon>
        <taxon>metagenomes</taxon>
        <taxon>ecological metagenomes</taxon>
    </lineage>
</organism>
<dbReference type="AlphaFoldDB" id="A0A644U7Q8"/>
<dbReference type="SUPFAM" id="SSF55008">
    <property type="entry name" value="HMA, heavy metal-associated domain"/>
    <property type="match status" value="1"/>
</dbReference>
<comment type="caution">
    <text evidence="1">The sequence shown here is derived from an EMBL/GenBank/DDBJ whole genome shotgun (WGS) entry which is preliminary data.</text>
</comment>
<accession>A0A644U7Q8</accession>
<dbReference type="InterPro" id="IPR036163">
    <property type="entry name" value="HMA_dom_sf"/>
</dbReference>
<proteinExistence type="predicted"/>
<name>A0A644U7Q8_9ZZZZ</name>
<dbReference type="Gene3D" id="3.30.70.100">
    <property type="match status" value="1"/>
</dbReference>
<evidence type="ECO:0008006" key="2">
    <source>
        <dbReference type="Google" id="ProtNLM"/>
    </source>
</evidence>
<gene>
    <name evidence="1" type="ORF">SDC9_20804</name>
</gene>
<sequence length="81" mass="9363">MFNWFGKKKDQVEFRIEGEFCEHCAAKMERELSKIVEIGQTKINYELKTISLPATMKDQAQAIMERIEPGVVLVRVDEEAS</sequence>